<protein>
    <submittedName>
        <fullName evidence="1">Uncharacterized protein</fullName>
    </submittedName>
</protein>
<organism evidence="1 2">
    <name type="scientific">Musa troglodytarum</name>
    <name type="common">fe'i banana</name>
    <dbReference type="NCBI Taxonomy" id="320322"/>
    <lineage>
        <taxon>Eukaryota</taxon>
        <taxon>Viridiplantae</taxon>
        <taxon>Streptophyta</taxon>
        <taxon>Embryophyta</taxon>
        <taxon>Tracheophyta</taxon>
        <taxon>Spermatophyta</taxon>
        <taxon>Magnoliopsida</taxon>
        <taxon>Liliopsida</taxon>
        <taxon>Zingiberales</taxon>
        <taxon>Musaceae</taxon>
        <taxon>Musa</taxon>
    </lineage>
</organism>
<evidence type="ECO:0000313" key="1">
    <source>
        <dbReference type="EMBL" id="URE03253.1"/>
    </source>
</evidence>
<proteinExistence type="predicted"/>
<dbReference type="Proteomes" id="UP001055439">
    <property type="component" value="Chromosome 5"/>
</dbReference>
<keyword evidence="2" id="KW-1185">Reference proteome</keyword>
<dbReference type="AlphaFoldDB" id="A0A9E7FY84"/>
<sequence length="96" mass="11123">MITMCWLLKYSYDGANERKLLIIWAATNMHKRSAKTARADDERAMAELDVGSADDAEASKRCLKRSRHNSKEKEIKEERGRTLKFFADPYSNDRLP</sequence>
<reference evidence="1" key="1">
    <citation type="submission" date="2022-05" db="EMBL/GenBank/DDBJ databases">
        <title>The Musa troglodytarum L. genome provides insights into the mechanism of non-climacteric behaviour and enrichment of carotenoids.</title>
        <authorList>
            <person name="Wang J."/>
        </authorList>
    </citation>
    <scope>NUCLEOTIDE SEQUENCE</scope>
    <source>
        <tissue evidence="1">Leaf</tissue>
    </source>
</reference>
<evidence type="ECO:0000313" key="2">
    <source>
        <dbReference type="Proteomes" id="UP001055439"/>
    </source>
</evidence>
<accession>A0A9E7FY84</accession>
<dbReference type="EMBL" id="CP097507">
    <property type="protein sequence ID" value="URE03253.1"/>
    <property type="molecule type" value="Genomic_DNA"/>
</dbReference>
<gene>
    <name evidence="1" type="ORF">MUK42_03051</name>
</gene>
<dbReference type="OrthoDB" id="783540at2759"/>
<name>A0A9E7FY84_9LILI</name>